<accession>A0A0D8HEQ4</accession>
<feature type="signal peptide" evidence="1">
    <location>
        <begin position="1"/>
        <end position="38"/>
    </location>
</feature>
<evidence type="ECO:0000256" key="1">
    <source>
        <dbReference type="SAM" id="SignalP"/>
    </source>
</evidence>
<dbReference type="PROSITE" id="PS51257">
    <property type="entry name" value="PROKAR_LIPOPROTEIN"/>
    <property type="match status" value="1"/>
</dbReference>
<evidence type="ECO:0000313" key="2">
    <source>
        <dbReference type="EMBL" id="KJF16297.1"/>
    </source>
</evidence>
<dbReference type="EMBL" id="JXYS01000089">
    <property type="protein sequence ID" value="KJF16297.1"/>
    <property type="molecule type" value="Genomic_DNA"/>
</dbReference>
<organism evidence="2 3">
    <name type="scientific">Acidithrix ferrooxidans</name>
    <dbReference type="NCBI Taxonomy" id="1280514"/>
    <lineage>
        <taxon>Bacteria</taxon>
        <taxon>Bacillati</taxon>
        <taxon>Actinomycetota</taxon>
        <taxon>Acidimicrobiia</taxon>
        <taxon>Acidimicrobiales</taxon>
        <taxon>Acidimicrobiaceae</taxon>
        <taxon>Acidithrix</taxon>
    </lineage>
</organism>
<dbReference type="AlphaFoldDB" id="A0A0D8HEQ4"/>
<evidence type="ECO:0000313" key="3">
    <source>
        <dbReference type="Proteomes" id="UP000032360"/>
    </source>
</evidence>
<reference evidence="2 3" key="1">
    <citation type="submission" date="2015-01" db="EMBL/GenBank/DDBJ databases">
        <title>Draft genome of the acidophilic iron oxidizer Acidithrix ferrooxidans strain Py-F3.</title>
        <authorList>
            <person name="Poehlein A."/>
            <person name="Eisen S."/>
            <person name="Schloemann M."/>
            <person name="Johnson B.D."/>
            <person name="Daniel R."/>
            <person name="Muehling M."/>
        </authorList>
    </citation>
    <scope>NUCLEOTIDE SEQUENCE [LARGE SCALE GENOMIC DNA]</scope>
    <source>
        <strain evidence="2 3">Py-F3</strain>
    </source>
</reference>
<feature type="chain" id="PRO_5002329996" evidence="1">
    <location>
        <begin position="39"/>
        <end position="227"/>
    </location>
</feature>
<dbReference type="Proteomes" id="UP000032360">
    <property type="component" value="Unassembled WGS sequence"/>
</dbReference>
<protein>
    <submittedName>
        <fullName evidence="2">Uncharacterized protein</fullName>
    </submittedName>
</protein>
<keyword evidence="3" id="KW-1185">Reference proteome</keyword>
<comment type="caution">
    <text evidence="2">The sequence shown here is derived from an EMBL/GenBank/DDBJ whole genome shotgun (WGS) entry which is preliminary data.</text>
</comment>
<proteinExistence type="predicted"/>
<keyword evidence="1" id="KW-0732">Signal</keyword>
<sequence length="227" mass="24045">MKSPKYARWQVRKRLTQGQLLVCSTILLSACGTSVATSSTTLTPRTSITTTSTTLSVPNSTTTTAAVTTSLAATEAKLESDQSLYPPPLAGTKYSSCPNPLGVGADANPTGQLRTSLIQTTREWLMASSIATRLSLSDRALWAQVSLGPSQNPVMSAASAEHVQIQISRPTPLSAYSGCFAKIVRDSPLIVVCNSATATVAACDPGLSIELYVLNRSGHWLMWQELA</sequence>
<name>A0A0D8HEQ4_9ACTN</name>
<gene>
    <name evidence="2" type="ORF">AXFE_28610</name>
</gene>